<comment type="similarity">
    <text evidence="1">Belongs to the PPR family. P subfamily.</text>
</comment>
<evidence type="ECO:0000256" key="1">
    <source>
        <dbReference type="ARBA" id="ARBA00007626"/>
    </source>
</evidence>
<evidence type="ECO:0000313" key="5">
    <source>
        <dbReference type="EMBL" id="KAK6912706.1"/>
    </source>
</evidence>
<dbReference type="InterPro" id="IPR057027">
    <property type="entry name" value="TPR_mt"/>
</dbReference>
<accession>A0AAN8YTS1</accession>
<dbReference type="EMBL" id="JBAMMX010000027">
    <property type="protein sequence ID" value="KAK6912706.1"/>
    <property type="molecule type" value="Genomic_DNA"/>
</dbReference>
<protein>
    <submittedName>
        <fullName evidence="5">Pentatricopeptide repeat</fullName>
    </submittedName>
</protein>
<feature type="repeat" description="PPR" evidence="3">
    <location>
        <begin position="207"/>
        <end position="241"/>
    </location>
</feature>
<feature type="domain" description="Pentatricopeptide repeat-containing protein-mitochondrial" evidence="4">
    <location>
        <begin position="107"/>
        <end position="234"/>
    </location>
</feature>
<name>A0AAN8YTS1_9MAGN</name>
<feature type="repeat" description="PPR" evidence="3">
    <location>
        <begin position="101"/>
        <end position="135"/>
    </location>
</feature>
<keyword evidence="6" id="KW-1185">Reference proteome</keyword>
<dbReference type="InterPro" id="IPR002885">
    <property type="entry name" value="PPR_rpt"/>
</dbReference>
<dbReference type="Pfam" id="PF23276">
    <property type="entry name" value="TPR_24"/>
    <property type="match status" value="1"/>
</dbReference>
<dbReference type="InterPro" id="IPR011990">
    <property type="entry name" value="TPR-like_helical_dom_sf"/>
</dbReference>
<feature type="repeat" description="PPR" evidence="3">
    <location>
        <begin position="384"/>
        <end position="417"/>
    </location>
</feature>
<dbReference type="NCBIfam" id="TIGR00756">
    <property type="entry name" value="PPR"/>
    <property type="match status" value="1"/>
</dbReference>
<dbReference type="PROSITE" id="PS51375">
    <property type="entry name" value="PPR"/>
    <property type="match status" value="3"/>
</dbReference>
<dbReference type="Pfam" id="PF01535">
    <property type="entry name" value="PPR"/>
    <property type="match status" value="1"/>
</dbReference>
<keyword evidence="2" id="KW-0677">Repeat</keyword>
<evidence type="ECO:0000256" key="2">
    <source>
        <dbReference type="ARBA" id="ARBA00022737"/>
    </source>
</evidence>
<dbReference type="AlphaFoldDB" id="A0AAN8YTS1"/>
<evidence type="ECO:0000313" key="6">
    <source>
        <dbReference type="Proteomes" id="UP001370490"/>
    </source>
</evidence>
<evidence type="ECO:0000259" key="4">
    <source>
        <dbReference type="Pfam" id="PF23276"/>
    </source>
</evidence>
<proteinExistence type="inferred from homology"/>
<dbReference type="PANTHER" id="PTHR47874:SF4">
    <property type="entry name" value="EXPRESSED PROTEIN"/>
    <property type="match status" value="1"/>
</dbReference>
<sequence>MAVARNAARAANKLGLTLNPNNHHLKRLLCSTNPNSLLMKLIQEPNSRIKARLDIEANCIHNTSDFAWDSLVTALRSSSPQKVQLVLEWRLEKMLEMNERNDVCYSELISLCAKVQKPQVAMLVFTSMEATGVKPRSAVFNALIRAWLSSGNIMTALSLFEIMGSSEDYKPDSDTYNIFISFYSEMGNQKSMLAWYSAKTSAGFSTDIQAYESLISGCTKSKNFDMADKFYKEMVLSGIEPSMKILESKLQGYCEQRKFGQIKGLLMSMFNSGWEISEKLAVKAIRLYSELGTIKEMEALLSSLTKSNPNPEILQLLHCQIIRMHAMSDRLDDLEYEVGRMLKQGVSFKSPDDVEKIICSYFRREAYDRLDLFLERISDSYKLNRSTYDLLISGYKRAGLSRKLDMVMEDMAKAGYL</sequence>
<dbReference type="PANTHER" id="PTHR47874">
    <property type="entry name" value="EXPRESSED PROTEIN"/>
    <property type="match status" value="1"/>
</dbReference>
<reference evidence="5 6" key="1">
    <citation type="submission" date="2023-12" db="EMBL/GenBank/DDBJ databases">
        <title>A high-quality genome assembly for Dillenia turbinata (Dilleniales).</title>
        <authorList>
            <person name="Chanderbali A."/>
        </authorList>
    </citation>
    <scope>NUCLEOTIDE SEQUENCE [LARGE SCALE GENOMIC DNA]</scope>
    <source>
        <strain evidence="5">LSX21</strain>
        <tissue evidence="5">Leaf</tissue>
    </source>
</reference>
<dbReference type="Gene3D" id="1.25.40.10">
    <property type="entry name" value="Tetratricopeptide repeat domain"/>
    <property type="match status" value="2"/>
</dbReference>
<evidence type="ECO:0000256" key="3">
    <source>
        <dbReference type="PROSITE-ProRule" id="PRU00708"/>
    </source>
</evidence>
<dbReference type="InterPro" id="IPR044179">
    <property type="entry name" value="PPR5-like"/>
</dbReference>
<dbReference type="Proteomes" id="UP001370490">
    <property type="component" value="Unassembled WGS sequence"/>
</dbReference>
<dbReference type="GO" id="GO:0003729">
    <property type="term" value="F:mRNA binding"/>
    <property type="evidence" value="ECO:0007669"/>
    <property type="project" value="InterPro"/>
</dbReference>
<organism evidence="5 6">
    <name type="scientific">Dillenia turbinata</name>
    <dbReference type="NCBI Taxonomy" id="194707"/>
    <lineage>
        <taxon>Eukaryota</taxon>
        <taxon>Viridiplantae</taxon>
        <taxon>Streptophyta</taxon>
        <taxon>Embryophyta</taxon>
        <taxon>Tracheophyta</taxon>
        <taxon>Spermatophyta</taxon>
        <taxon>Magnoliopsida</taxon>
        <taxon>eudicotyledons</taxon>
        <taxon>Gunneridae</taxon>
        <taxon>Pentapetalae</taxon>
        <taxon>Dilleniales</taxon>
        <taxon>Dilleniaceae</taxon>
        <taxon>Dillenia</taxon>
    </lineage>
</organism>
<gene>
    <name evidence="5" type="ORF">RJ641_022307</name>
</gene>
<comment type="caution">
    <text evidence="5">The sequence shown here is derived from an EMBL/GenBank/DDBJ whole genome shotgun (WGS) entry which is preliminary data.</text>
</comment>